<feature type="domain" description="TonB-dependent receptor-like beta-barrel" evidence="11">
    <location>
        <begin position="242"/>
        <end position="668"/>
    </location>
</feature>
<dbReference type="EMBL" id="JAILXK010000001">
    <property type="protein sequence ID" value="MBY4636942.1"/>
    <property type="molecule type" value="Genomic_DNA"/>
</dbReference>
<evidence type="ECO:0000256" key="3">
    <source>
        <dbReference type="ARBA" id="ARBA00022452"/>
    </source>
</evidence>
<dbReference type="Gene3D" id="2.40.170.20">
    <property type="entry name" value="TonB-dependent receptor, beta-barrel domain"/>
    <property type="match status" value="1"/>
</dbReference>
<organism evidence="13 14">
    <name type="scientific">Sphingopyxis jiangsuensis</name>
    <dbReference type="NCBI Taxonomy" id="2871171"/>
    <lineage>
        <taxon>Bacteria</taxon>
        <taxon>Pseudomonadati</taxon>
        <taxon>Pseudomonadota</taxon>
        <taxon>Alphaproteobacteria</taxon>
        <taxon>Sphingomonadales</taxon>
        <taxon>Sphingomonadaceae</taxon>
        <taxon>Sphingopyxis</taxon>
    </lineage>
</organism>
<evidence type="ECO:0000256" key="9">
    <source>
        <dbReference type="RuleBase" id="RU003357"/>
    </source>
</evidence>
<dbReference type="InterPro" id="IPR000531">
    <property type="entry name" value="Beta-barrel_TonB"/>
</dbReference>
<evidence type="ECO:0000256" key="7">
    <source>
        <dbReference type="ARBA" id="ARBA00023237"/>
    </source>
</evidence>
<keyword evidence="4 8" id="KW-0812">Transmembrane</keyword>
<keyword evidence="2 8" id="KW-0813">Transport</keyword>
<accession>A0ABS7MD54</accession>
<keyword evidence="3 8" id="KW-1134">Transmembrane beta strand</keyword>
<evidence type="ECO:0000256" key="5">
    <source>
        <dbReference type="ARBA" id="ARBA00023077"/>
    </source>
</evidence>
<evidence type="ECO:0000259" key="11">
    <source>
        <dbReference type="Pfam" id="PF00593"/>
    </source>
</evidence>
<evidence type="ECO:0000313" key="14">
    <source>
        <dbReference type="Proteomes" id="UP001166571"/>
    </source>
</evidence>
<reference evidence="13" key="1">
    <citation type="submission" date="2021-08" db="EMBL/GenBank/DDBJ databases">
        <title>Sphingopyxis panaciterrulae sp. nov., isolated from the surface water of the Yellow Sea.</title>
        <authorList>
            <person name="Gao Z."/>
            <person name="Zhang D."/>
            <person name="Zhang A."/>
        </authorList>
    </citation>
    <scope>NUCLEOTIDE SEQUENCE</scope>
    <source>
        <strain evidence="13">XHP0097</strain>
    </source>
</reference>
<evidence type="ECO:0000313" key="13">
    <source>
        <dbReference type="EMBL" id="MBY4636942.1"/>
    </source>
</evidence>
<evidence type="ECO:0000259" key="12">
    <source>
        <dbReference type="Pfam" id="PF07715"/>
    </source>
</evidence>
<keyword evidence="6 8" id="KW-0472">Membrane</keyword>
<evidence type="ECO:0000256" key="2">
    <source>
        <dbReference type="ARBA" id="ARBA00022448"/>
    </source>
</evidence>
<dbReference type="PROSITE" id="PS52016">
    <property type="entry name" value="TONB_DEPENDENT_REC_3"/>
    <property type="match status" value="1"/>
</dbReference>
<dbReference type="InterPro" id="IPR039426">
    <property type="entry name" value="TonB-dep_rcpt-like"/>
</dbReference>
<feature type="chain" id="PRO_5046268722" evidence="10">
    <location>
        <begin position="20"/>
        <end position="699"/>
    </location>
</feature>
<evidence type="ECO:0000256" key="10">
    <source>
        <dbReference type="SAM" id="SignalP"/>
    </source>
</evidence>
<dbReference type="Pfam" id="PF00593">
    <property type="entry name" value="TonB_dep_Rec_b-barrel"/>
    <property type="match status" value="1"/>
</dbReference>
<dbReference type="Pfam" id="PF07715">
    <property type="entry name" value="Plug"/>
    <property type="match status" value="1"/>
</dbReference>
<dbReference type="Gene3D" id="2.170.130.10">
    <property type="entry name" value="TonB-dependent receptor, plug domain"/>
    <property type="match status" value="1"/>
</dbReference>
<comment type="similarity">
    <text evidence="8 9">Belongs to the TonB-dependent receptor family.</text>
</comment>
<feature type="domain" description="TonB-dependent receptor plug" evidence="12">
    <location>
        <begin position="69"/>
        <end position="167"/>
    </location>
</feature>
<protein>
    <submittedName>
        <fullName evidence="13">TonB-dependent receptor</fullName>
    </submittedName>
</protein>
<keyword evidence="10" id="KW-0732">Signal</keyword>
<evidence type="ECO:0000256" key="1">
    <source>
        <dbReference type="ARBA" id="ARBA00004571"/>
    </source>
</evidence>
<dbReference type="Proteomes" id="UP001166571">
    <property type="component" value="Unassembled WGS sequence"/>
</dbReference>
<dbReference type="InterPro" id="IPR012910">
    <property type="entry name" value="Plug_dom"/>
</dbReference>
<dbReference type="SUPFAM" id="SSF56935">
    <property type="entry name" value="Porins"/>
    <property type="match status" value="1"/>
</dbReference>
<dbReference type="InterPro" id="IPR036942">
    <property type="entry name" value="Beta-barrel_TonB_sf"/>
</dbReference>
<name>A0ABS7MD54_9SPHN</name>
<gene>
    <name evidence="13" type="ORF">K5P26_07305</name>
</gene>
<evidence type="ECO:0000256" key="8">
    <source>
        <dbReference type="PROSITE-ProRule" id="PRU01360"/>
    </source>
</evidence>
<sequence length="699" mass="73010">MIRLLTGGALLALPAAAMAQPPLQEGAVQEQIIFWHVRRPAQEIVVTGSGSLTPSNGDAAQSIAVLQNVERGLGARIENRLRDEAGIVQFRRSDGRSAHPTSQGVTLRGLGGNASSRALVTLDGVPQADPFGGWVAWSAYDAINHGGIIVARGGGSGADGPGALAGTIGLHSTMADGVSGSAAYGSRDGWDASLSAGGPIGAGEVAFDARYSRGDGFVPVVAGQRGAADRAAPYEQGGAGLRLRFDAGDDSRVEASVRGFADRRDRGVDFSASRIDGVDASVRVLHEPTDAAQWSALAYVQLRDFETGFASVAAGRNSVAPALMQRIPATGIGARVELRPLVADNHPLRIGADWRRTVGRTEEDYFFTGLVPGRHRSAGGSSDVVGAFAEWTSGSAGEGVLLTASGRVDRWSIGEGFRRETNIGGAPISDARFAPRNGWEASGRIGLRWTSDAVSLRAAGFRGWRLPTLNELYRPFRVGPDATAANEALKPERLWGGEIGADWQSGGTKLSATLFANRLDNAIANVTLGFGPGNFPGVGFVAPGASYSQRQNLDAIDAKGVEVAAEQRVGPVIARATWGYTDAKVDASGVAAALDGQRPAQIAKHGASLSLRSDDAGPVGGFATLRYIGKQNEDDLGLLVLRDALTLDAGLSFALSDAFRVEARGENLFDELVPASISSAGVIERATPRTLWIGARFDF</sequence>
<keyword evidence="7 8" id="KW-0998">Cell outer membrane</keyword>
<dbReference type="PANTHER" id="PTHR30069">
    <property type="entry name" value="TONB-DEPENDENT OUTER MEMBRANE RECEPTOR"/>
    <property type="match status" value="1"/>
</dbReference>
<keyword evidence="13" id="KW-0675">Receptor</keyword>
<keyword evidence="14" id="KW-1185">Reference proteome</keyword>
<proteinExistence type="inferred from homology"/>
<dbReference type="InterPro" id="IPR037066">
    <property type="entry name" value="Plug_dom_sf"/>
</dbReference>
<dbReference type="RefSeq" id="WP_222136213.1">
    <property type="nucleotide sequence ID" value="NZ_JAILXK010000001.1"/>
</dbReference>
<comment type="subcellular location">
    <subcellularLocation>
        <location evidence="1 8">Cell outer membrane</location>
        <topology evidence="1 8">Multi-pass membrane protein</topology>
    </subcellularLocation>
</comment>
<comment type="caution">
    <text evidence="13">The sequence shown here is derived from an EMBL/GenBank/DDBJ whole genome shotgun (WGS) entry which is preliminary data.</text>
</comment>
<evidence type="ECO:0000256" key="6">
    <source>
        <dbReference type="ARBA" id="ARBA00023136"/>
    </source>
</evidence>
<feature type="signal peptide" evidence="10">
    <location>
        <begin position="1"/>
        <end position="19"/>
    </location>
</feature>
<evidence type="ECO:0000256" key="4">
    <source>
        <dbReference type="ARBA" id="ARBA00022692"/>
    </source>
</evidence>
<dbReference type="PANTHER" id="PTHR30069:SF37">
    <property type="entry name" value="FERRIC VIBRIOBACTIN RECEPTOR VIUA"/>
    <property type="match status" value="1"/>
</dbReference>
<keyword evidence="5 9" id="KW-0798">TonB box</keyword>